<evidence type="ECO:0000313" key="3">
    <source>
        <dbReference type="Proteomes" id="UP000233750"/>
    </source>
</evidence>
<reference evidence="2 3" key="1">
    <citation type="submission" date="2017-12" db="EMBL/GenBank/DDBJ databases">
        <title>Sequencing the genomes of 1000 Actinobacteria strains.</title>
        <authorList>
            <person name="Klenk H.-P."/>
        </authorList>
    </citation>
    <scope>NUCLEOTIDE SEQUENCE [LARGE SCALE GENOMIC DNA]</scope>
    <source>
        <strain evidence="2 3">DSM 45165</strain>
    </source>
</reference>
<dbReference type="AlphaFoldDB" id="A0A2N3X1C0"/>
<protein>
    <submittedName>
        <fullName evidence="2">Uncharacterized protein</fullName>
    </submittedName>
</protein>
<proteinExistence type="predicted"/>
<feature type="transmembrane region" description="Helical" evidence="1">
    <location>
        <begin position="87"/>
        <end position="107"/>
    </location>
</feature>
<feature type="transmembrane region" description="Helical" evidence="1">
    <location>
        <begin position="113"/>
        <end position="134"/>
    </location>
</feature>
<keyword evidence="3" id="KW-1185">Reference proteome</keyword>
<feature type="transmembrane region" description="Helical" evidence="1">
    <location>
        <begin position="168"/>
        <end position="187"/>
    </location>
</feature>
<evidence type="ECO:0000256" key="1">
    <source>
        <dbReference type="SAM" id="Phobius"/>
    </source>
</evidence>
<keyword evidence="1" id="KW-0472">Membrane</keyword>
<comment type="caution">
    <text evidence="2">The sequence shown here is derived from an EMBL/GenBank/DDBJ whole genome shotgun (WGS) entry which is preliminary data.</text>
</comment>
<keyword evidence="1" id="KW-0812">Transmembrane</keyword>
<evidence type="ECO:0000313" key="2">
    <source>
        <dbReference type="EMBL" id="PKV99923.1"/>
    </source>
</evidence>
<organism evidence="2 3">
    <name type="scientific">Amycolatopsis echigonensis</name>
    <dbReference type="NCBI Taxonomy" id="2576905"/>
    <lineage>
        <taxon>Bacteria</taxon>
        <taxon>Bacillati</taxon>
        <taxon>Actinomycetota</taxon>
        <taxon>Actinomycetes</taxon>
        <taxon>Pseudonocardiales</taxon>
        <taxon>Pseudonocardiaceae</taxon>
        <taxon>Amycolatopsis</taxon>
    </lineage>
</organism>
<name>A0A2N3X1C0_9PSEU</name>
<keyword evidence="1" id="KW-1133">Transmembrane helix</keyword>
<gene>
    <name evidence="2" type="ORF">ATK30_0920</name>
</gene>
<dbReference type="Proteomes" id="UP000233750">
    <property type="component" value="Unassembled WGS sequence"/>
</dbReference>
<dbReference type="EMBL" id="PJMY01000002">
    <property type="protein sequence ID" value="PKV99923.1"/>
    <property type="molecule type" value="Genomic_DNA"/>
</dbReference>
<feature type="transmembrane region" description="Helical" evidence="1">
    <location>
        <begin position="41"/>
        <end position="66"/>
    </location>
</feature>
<accession>A0A2N3X1C0</accession>
<sequence>MFLAPTGFRCALAIAGALKWERVSGERMGVTMSLPFAMHAALVVVLIVAGAVWVGGFVVLVVVAGVAGRTLEPGVRVAFFRALGRRYGVVGGAALAVGLVAGAVLLAHRPWTGLLTAAATVAGLLVLSTVAGVVQARRLTRLRLRALAEGADAVLAARVRRTARRARLLRAGIGGLSLVLVVLGALLSG</sequence>